<dbReference type="AlphaFoldDB" id="A0A7G3G632"/>
<dbReference type="EMBL" id="CP025781">
    <property type="protein sequence ID" value="QBC42644.1"/>
    <property type="molecule type" value="Genomic_DNA"/>
</dbReference>
<evidence type="ECO:0000313" key="1">
    <source>
        <dbReference type="EMBL" id="QBC42644.1"/>
    </source>
</evidence>
<gene>
    <name evidence="1" type="ORF">C1H71_03120</name>
</gene>
<organism evidence="1 2">
    <name type="scientific">Iodobacter fluviatilis</name>
    <dbReference type="NCBI Taxonomy" id="537"/>
    <lineage>
        <taxon>Bacteria</taxon>
        <taxon>Pseudomonadati</taxon>
        <taxon>Pseudomonadota</taxon>
        <taxon>Betaproteobacteria</taxon>
        <taxon>Neisseriales</taxon>
        <taxon>Chitinibacteraceae</taxon>
        <taxon>Iodobacter</taxon>
    </lineage>
</organism>
<dbReference type="RefSeq" id="WP_130105262.1">
    <property type="nucleotide sequence ID" value="NZ_CP025781.1"/>
</dbReference>
<keyword evidence="2" id="KW-1185">Reference proteome</keyword>
<name>A0A7G3G632_9NEIS</name>
<dbReference type="Proteomes" id="UP000515917">
    <property type="component" value="Chromosome"/>
</dbReference>
<dbReference type="KEGG" id="ifl:C1H71_03120"/>
<accession>A0A7G3G632</accession>
<protein>
    <submittedName>
        <fullName evidence="1">Uncharacterized protein</fullName>
    </submittedName>
</protein>
<reference evidence="1 2" key="1">
    <citation type="submission" date="2018-01" db="EMBL/GenBank/DDBJ databases">
        <title>Genome sequence of Iodobacter sp. strain PCH194 isolated from Indian Trans-Himalaya.</title>
        <authorList>
            <person name="Kumar V."/>
            <person name="Thakur V."/>
            <person name="Kumar S."/>
            <person name="Singh D."/>
        </authorList>
    </citation>
    <scope>NUCLEOTIDE SEQUENCE [LARGE SCALE GENOMIC DNA]</scope>
    <source>
        <strain evidence="1 2">PCH194</strain>
    </source>
</reference>
<sequence length="79" mass="8759">MLNTLRAKESGFNFILTPVIRYGLDIILSCRQKWQGQGGDLLVIQALKDSRFALQQAAQLTLVEQMGFLVATQIQAAAH</sequence>
<evidence type="ECO:0000313" key="2">
    <source>
        <dbReference type="Proteomes" id="UP000515917"/>
    </source>
</evidence>
<proteinExistence type="predicted"/>